<evidence type="ECO:0000313" key="3">
    <source>
        <dbReference type="EMBL" id="TXG62112.1"/>
    </source>
</evidence>
<sequence>MSKHQPSGVLQWLSLFLLMSLFGVSHGDVGTAAQYSPPYLPTACYGNNPAQFPSSNLFGAAGEGVWDNGASCGRQYLVRCISASVPNTCIPGETIQIRIVDRAETSLSRPSRNGATIVLSTTAFSTIANASANSINIEYSHYSSSMSKHQPSGVLQWLSLFLLMSLFGLSRGDVGTAAQYSPPYLPTACYGNNPAQFPSSNLFGAAGEGVWDNGASCGRQYLVRCISAAVPNTCIPGETIQIRIVDRAETSLSRPSRNGATIVLSTTAFSTIANASANSINIEYSQ</sequence>
<accession>A0A5C7I129</accession>
<proteinExistence type="predicted"/>
<dbReference type="InterPro" id="IPR036908">
    <property type="entry name" value="RlpA-like_sf"/>
</dbReference>
<feature type="domain" description="Expansin-like EG45" evidence="2">
    <location>
        <begin position="41"/>
        <end position="139"/>
    </location>
</feature>
<feature type="domain" description="Expansin-like EG45" evidence="2">
    <location>
        <begin position="186"/>
        <end position="286"/>
    </location>
</feature>
<name>A0A5C7I129_9ROSI</name>
<evidence type="ECO:0000256" key="1">
    <source>
        <dbReference type="SAM" id="SignalP"/>
    </source>
</evidence>
<dbReference type="Pfam" id="PF03330">
    <property type="entry name" value="DPBB_1"/>
    <property type="match status" value="2"/>
</dbReference>
<protein>
    <recommendedName>
        <fullName evidence="2">Expansin-like EG45 domain-containing protein</fullName>
    </recommendedName>
</protein>
<dbReference type="OrthoDB" id="587249at2759"/>
<dbReference type="SMART" id="SM00837">
    <property type="entry name" value="DPBB_1"/>
    <property type="match status" value="2"/>
</dbReference>
<dbReference type="EMBL" id="VAHF01000005">
    <property type="protein sequence ID" value="TXG62112.1"/>
    <property type="molecule type" value="Genomic_DNA"/>
</dbReference>
<dbReference type="PROSITE" id="PS50842">
    <property type="entry name" value="EXPANSIN_EG45"/>
    <property type="match status" value="2"/>
</dbReference>
<dbReference type="Gene3D" id="2.40.40.10">
    <property type="entry name" value="RlpA-like domain"/>
    <property type="match status" value="2"/>
</dbReference>
<evidence type="ECO:0000259" key="2">
    <source>
        <dbReference type="PROSITE" id="PS50842"/>
    </source>
</evidence>
<evidence type="ECO:0000313" key="4">
    <source>
        <dbReference type="Proteomes" id="UP000323000"/>
    </source>
</evidence>
<gene>
    <name evidence="3" type="ORF">EZV62_013475</name>
</gene>
<keyword evidence="1" id="KW-0732">Signal</keyword>
<dbReference type="InterPro" id="IPR007112">
    <property type="entry name" value="Expansin/allergen_DPBB_dom"/>
</dbReference>
<comment type="caution">
    <text evidence="3">The sequence shown here is derived from an EMBL/GenBank/DDBJ whole genome shotgun (WGS) entry which is preliminary data.</text>
</comment>
<feature type="chain" id="PRO_5022745704" description="Expansin-like EG45 domain-containing protein" evidence="1">
    <location>
        <begin position="28"/>
        <end position="286"/>
    </location>
</feature>
<dbReference type="InterPro" id="IPR009009">
    <property type="entry name" value="RlpA-like_DPBB"/>
</dbReference>
<reference evidence="4" key="1">
    <citation type="journal article" date="2019" name="Gigascience">
        <title>De novo genome assembly of the endangered Acer yangbiense, a plant species with extremely small populations endemic to Yunnan Province, China.</title>
        <authorList>
            <person name="Yang J."/>
            <person name="Wariss H.M."/>
            <person name="Tao L."/>
            <person name="Zhang R."/>
            <person name="Yun Q."/>
            <person name="Hollingsworth P."/>
            <person name="Dao Z."/>
            <person name="Luo G."/>
            <person name="Guo H."/>
            <person name="Ma Y."/>
            <person name="Sun W."/>
        </authorList>
    </citation>
    <scope>NUCLEOTIDE SEQUENCE [LARGE SCALE GENOMIC DNA]</scope>
    <source>
        <strain evidence="4">cv. Malutang</strain>
    </source>
</reference>
<dbReference type="AlphaFoldDB" id="A0A5C7I129"/>
<dbReference type="CDD" id="cd22269">
    <property type="entry name" value="DPBB_EG45-like"/>
    <property type="match status" value="2"/>
</dbReference>
<dbReference type="PANTHER" id="PTHR47480:SF1">
    <property type="entry name" value="EG45-LIKE DOMAIN CONTAINING PROTEIN 1"/>
    <property type="match status" value="1"/>
</dbReference>
<organism evidence="3 4">
    <name type="scientific">Acer yangbiense</name>
    <dbReference type="NCBI Taxonomy" id="1000413"/>
    <lineage>
        <taxon>Eukaryota</taxon>
        <taxon>Viridiplantae</taxon>
        <taxon>Streptophyta</taxon>
        <taxon>Embryophyta</taxon>
        <taxon>Tracheophyta</taxon>
        <taxon>Spermatophyta</taxon>
        <taxon>Magnoliopsida</taxon>
        <taxon>eudicotyledons</taxon>
        <taxon>Gunneridae</taxon>
        <taxon>Pentapetalae</taxon>
        <taxon>rosids</taxon>
        <taxon>malvids</taxon>
        <taxon>Sapindales</taxon>
        <taxon>Sapindaceae</taxon>
        <taxon>Hippocastanoideae</taxon>
        <taxon>Acereae</taxon>
        <taxon>Acer</taxon>
    </lineage>
</organism>
<dbReference type="Proteomes" id="UP000323000">
    <property type="component" value="Chromosome 5"/>
</dbReference>
<keyword evidence="4" id="KW-1185">Reference proteome</keyword>
<dbReference type="SUPFAM" id="SSF50685">
    <property type="entry name" value="Barwin-like endoglucanases"/>
    <property type="match status" value="2"/>
</dbReference>
<dbReference type="PANTHER" id="PTHR47480">
    <property type="entry name" value="EG45-LIKE DOMAIN CONTAINING PROTEIN"/>
    <property type="match status" value="1"/>
</dbReference>
<feature type="signal peptide" evidence="1">
    <location>
        <begin position="1"/>
        <end position="27"/>
    </location>
</feature>